<dbReference type="EMBL" id="LR721781">
    <property type="protein sequence ID" value="VVW15627.1"/>
    <property type="molecule type" value="Genomic_DNA"/>
</dbReference>
<feature type="region of interest" description="Disordered" evidence="1">
    <location>
        <begin position="54"/>
        <end position="79"/>
    </location>
</feature>
<name>A0A5K1BRG9_9MAGN</name>
<keyword evidence="2" id="KW-1133">Transmembrane helix</keyword>
<accession>A0A5K1BRG9</accession>
<evidence type="ECO:0000313" key="3">
    <source>
        <dbReference type="EMBL" id="VVW15627.1"/>
    </source>
</evidence>
<dbReference type="PANTHER" id="PTHR47162:SF10">
    <property type="entry name" value="METHYL-CPG-BINDING DOMAIN-CONTAINING PROTEIN 9 ISOFORM X1"/>
    <property type="match status" value="1"/>
</dbReference>
<evidence type="ECO:0000256" key="1">
    <source>
        <dbReference type="SAM" id="MobiDB-lite"/>
    </source>
</evidence>
<organism evidence="3">
    <name type="scientific">Nymphaea colorata</name>
    <name type="common">pocket water lily</name>
    <dbReference type="NCBI Taxonomy" id="210225"/>
    <lineage>
        <taxon>Eukaryota</taxon>
        <taxon>Viridiplantae</taxon>
        <taxon>Streptophyta</taxon>
        <taxon>Embryophyta</taxon>
        <taxon>Tracheophyta</taxon>
        <taxon>Spermatophyta</taxon>
        <taxon>Magnoliopsida</taxon>
        <taxon>Nymphaeales</taxon>
        <taxon>Nymphaeaceae</taxon>
        <taxon>Nymphaea</taxon>
    </lineage>
</organism>
<reference evidence="3" key="1">
    <citation type="submission" date="2019-09" db="EMBL/GenBank/DDBJ databases">
        <authorList>
            <person name="Zhang L."/>
        </authorList>
    </citation>
    <scope>NUCLEOTIDE SEQUENCE</scope>
</reference>
<protein>
    <submittedName>
        <fullName evidence="3">Uncharacterized protein</fullName>
    </submittedName>
</protein>
<gene>
    <name evidence="3" type="ORF">NYM_LOCUS14784</name>
</gene>
<keyword evidence="2" id="KW-0812">Transmembrane</keyword>
<feature type="transmembrane region" description="Helical" evidence="2">
    <location>
        <begin position="21"/>
        <end position="44"/>
    </location>
</feature>
<sequence length="79" mass="8871">MVQATIIFENMIKTEFMRNGWWYWSSFSAAIKISTVSSLALRVYALDAAIVYQKAGPGSDPQENSKIVKPGRKRKDSDA</sequence>
<dbReference type="PANTHER" id="PTHR47162">
    <property type="entry name" value="OS02G0192300 PROTEIN"/>
    <property type="match status" value="1"/>
</dbReference>
<keyword evidence="2" id="KW-0472">Membrane</keyword>
<dbReference type="AlphaFoldDB" id="A0A5K1BRG9"/>
<proteinExistence type="predicted"/>
<feature type="compositionally biased region" description="Basic residues" evidence="1">
    <location>
        <begin position="69"/>
        <end position="79"/>
    </location>
</feature>
<evidence type="ECO:0000256" key="2">
    <source>
        <dbReference type="SAM" id="Phobius"/>
    </source>
</evidence>